<dbReference type="VEuPathDB" id="FungiDB:DIURU_000075"/>
<proteinExistence type="predicted"/>
<dbReference type="SUPFAM" id="SSF53474">
    <property type="entry name" value="alpha/beta-Hydrolases"/>
    <property type="match status" value="1"/>
</dbReference>
<protein>
    <recommendedName>
        <fullName evidence="7">Triacylglycerol lipase</fullName>
    </recommendedName>
</protein>
<dbReference type="PIRSF" id="PIRSF029171">
    <property type="entry name" value="Esterase_LipA"/>
    <property type="match status" value="1"/>
</dbReference>
<dbReference type="Proteomes" id="UP000449547">
    <property type="component" value="Unassembled WGS sequence"/>
</dbReference>
<evidence type="ECO:0000256" key="1">
    <source>
        <dbReference type="ARBA" id="ARBA00022729"/>
    </source>
</evidence>
<keyword evidence="1 4" id="KW-0732">Signal</keyword>
<dbReference type="GeneID" id="54778728"/>
<dbReference type="GO" id="GO:0016042">
    <property type="term" value="P:lipid catabolic process"/>
    <property type="evidence" value="ECO:0007669"/>
    <property type="project" value="InterPro"/>
</dbReference>
<name>A0A642V053_DIURU</name>
<reference evidence="5 6" key="1">
    <citation type="submission" date="2019-07" db="EMBL/GenBank/DDBJ databases">
        <title>Genome assembly of two rare yeast pathogens: Diutina rugosa and Trichomonascus ciferrii.</title>
        <authorList>
            <person name="Mixao V."/>
            <person name="Saus E."/>
            <person name="Hansen A."/>
            <person name="Lass-Flor C."/>
            <person name="Gabaldon T."/>
        </authorList>
    </citation>
    <scope>NUCLEOTIDE SEQUENCE [LARGE SCALE GENOMIC DNA]</scope>
    <source>
        <strain evidence="5 6">CBS 613</strain>
    </source>
</reference>
<feature type="chain" id="PRO_5024863551" description="Triacylglycerol lipase" evidence="4">
    <location>
        <begin position="20"/>
        <end position="487"/>
    </location>
</feature>
<dbReference type="AlphaFoldDB" id="A0A642V053"/>
<evidence type="ECO:0000256" key="4">
    <source>
        <dbReference type="SAM" id="SignalP"/>
    </source>
</evidence>
<dbReference type="RefSeq" id="XP_034015190.1">
    <property type="nucleotide sequence ID" value="XM_034159032.1"/>
</dbReference>
<dbReference type="GO" id="GO:0004806">
    <property type="term" value="F:triacylglycerol lipase activity"/>
    <property type="evidence" value="ECO:0007669"/>
    <property type="project" value="UniProtKB-EC"/>
</dbReference>
<dbReference type="OrthoDB" id="2373480at2759"/>
<dbReference type="OMA" id="WITGSAN"/>
<dbReference type="Pfam" id="PF03583">
    <property type="entry name" value="LIP"/>
    <property type="match status" value="1"/>
</dbReference>
<dbReference type="InterPro" id="IPR005152">
    <property type="entry name" value="Lipase_secreted"/>
</dbReference>
<accession>A0A642V053</accession>
<dbReference type="PANTHER" id="PTHR34853:SF1">
    <property type="entry name" value="LIPASE 5"/>
    <property type="match status" value="1"/>
</dbReference>
<evidence type="ECO:0008006" key="7">
    <source>
        <dbReference type="Google" id="ProtNLM"/>
    </source>
</evidence>
<dbReference type="InterPro" id="IPR029058">
    <property type="entry name" value="AB_hydrolase_fold"/>
</dbReference>
<feature type="signal peptide" evidence="4">
    <location>
        <begin position="1"/>
        <end position="19"/>
    </location>
</feature>
<evidence type="ECO:0000256" key="3">
    <source>
        <dbReference type="ARBA" id="ARBA00023369"/>
    </source>
</evidence>
<dbReference type="EMBL" id="SWFT01000004">
    <property type="protein sequence ID" value="KAA8908762.1"/>
    <property type="molecule type" value="Genomic_DNA"/>
</dbReference>
<comment type="caution">
    <text evidence="5">The sequence shown here is derived from an EMBL/GenBank/DDBJ whole genome shotgun (WGS) entry which is preliminary data.</text>
</comment>
<keyword evidence="2" id="KW-0325">Glycoprotein</keyword>
<organism evidence="5 6">
    <name type="scientific">Diutina rugosa</name>
    <name type="common">Yeast</name>
    <name type="synonym">Candida rugosa</name>
    <dbReference type="NCBI Taxonomy" id="5481"/>
    <lineage>
        <taxon>Eukaryota</taxon>
        <taxon>Fungi</taxon>
        <taxon>Dikarya</taxon>
        <taxon>Ascomycota</taxon>
        <taxon>Saccharomycotina</taxon>
        <taxon>Pichiomycetes</taxon>
        <taxon>Debaryomycetaceae</taxon>
        <taxon>Diutina</taxon>
    </lineage>
</organism>
<evidence type="ECO:0000256" key="2">
    <source>
        <dbReference type="ARBA" id="ARBA00023180"/>
    </source>
</evidence>
<evidence type="ECO:0000313" key="5">
    <source>
        <dbReference type="EMBL" id="KAA8908762.1"/>
    </source>
</evidence>
<gene>
    <name evidence="5" type="ORF">DIURU_000075</name>
</gene>
<comment type="catalytic activity">
    <reaction evidence="3">
        <text>a triacylglycerol + H2O = a diacylglycerol + a fatty acid + H(+)</text>
        <dbReference type="Rhea" id="RHEA:12044"/>
        <dbReference type="ChEBI" id="CHEBI:15377"/>
        <dbReference type="ChEBI" id="CHEBI:15378"/>
        <dbReference type="ChEBI" id="CHEBI:17855"/>
        <dbReference type="ChEBI" id="CHEBI:18035"/>
        <dbReference type="ChEBI" id="CHEBI:28868"/>
        <dbReference type="EC" id="3.1.1.3"/>
    </reaction>
    <physiologicalReaction direction="left-to-right" evidence="3">
        <dbReference type="Rhea" id="RHEA:12045"/>
    </physiologicalReaction>
</comment>
<evidence type="ECO:0000313" key="6">
    <source>
        <dbReference type="Proteomes" id="UP000449547"/>
    </source>
</evidence>
<dbReference type="PANTHER" id="PTHR34853">
    <property type="match status" value="1"/>
</dbReference>
<dbReference type="Gene3D" id="1.10.260.130">
    <property type="match status" value="1"/>
</dbReference>
<sequence>MRLLTWVLYVASWATLVVATQFQHPLLPTEDEFYVPPPGFEAESPGTILRIRPTPNKLRNIYFAIDVDQSWQLMVRSTDQFGIPSAVVTSVIIPFNADPTKIVSYQMFVDSCSEECAPSIAMLEGASMATLSSQLEVLFIQLCLEKGWPVVVPDHGGVENQFPGGPQGAYATLDSIRGVLASGATTNISSEAQVVMWGYSGGSIPTIWASALQPQYAPELKTNLIGTIAGGVITNLSSAAWQNDGTPFAGIIAIAMGGYAKTYPQFDALLKQNMSPKNYHRFISSQTGCFFPNVMKFVGVQFFSGKKPWIKDGWDFLNNEVCKQIFAENSMPLDDEGPMPETPVLIYHGYHDELLPHKDCALLVDSWCRRGIKSLEFLSDYTSDHMIGVVSGVPLAITWMSDRFAGKPPVEGCVKLNKLSFVRYPGAMRETLESLKRTGGHYLGRNVGSATNVSIDAVKRFIRYGVDHGKGAAHKASRRMLNWYYER</sequence>
<keyword evidence="6" id="KW-1185">Reference proteome</keyword>
<dbReference type="Gene3D" id="3.40.50.1820">
    <property type="entry name" value="alpha/beta hydrolase"/>
    <property type="match status" value="1"/>
</dbReference>